<accession>A0A4Y8RQK0</accession>
<dbReference type="RefSeq" id="WP_134761116.1">
    <property type="nucleotide sequence ID" value="NZ_SOZD01000002.1"/>
</dbReference>
<keyword evidence="6" id="KW-1185">Reference proteome</keyword>
<dbReference type="InterPro" id="IPR016167">
    <property type="entry name" value="FAD-bd_PCMH_sub1"/>
</dbReference>
<evidence type="ECO:0000256" key="3">
    <source>
        <dbReference type="ARBA" id="ARBA00023002"/>
    </source>
</evidence>
<dbReference type="SUPFAM" id="SSF55447">
    <property type="entry name" value="CO dehydrogenase flavoprotein C-terminal domain-like"/>
    <property type="match status" value="1"/>
</dbReference>
<keyword evidence="3" id="KW-0560">Oxidoreductase</keyword>
<dbReference type="InterPro" id="IPR002346">
    <property type="entry name" value="Mopterin_DH_FAD-bd"/>
</dbReference>
<evidence type="ECO:0000256" key="2">
    <source>
        <dbReference type="ARBA" id="ARBA00022827"/>
    </source>
</evidence>
<dbReference type="PANTHER" id="PTHR42659:SF2">
    <property type="entry name" value="XANTHINE DEHYDROGENASE SUBUNIT C-RELATED"/>
    <property type="match status" value="1"/>
</dbReference>
<comment type="caution">
    <text evidence="5">The sequence shown here is derived from an EMBL/GenBank/DDBJ whole genome shotgun (WGS) entry which is preliminary data.</text>
</comment>
<gene>
    <name evidence="5" type="ORF">E3C22_06060</name>
</gene>
<proteinExistence type="predicted"/>
<dbReference type="InterPro" id="IPR016169">
    <property type="entry name" value="FAD-bd_PCMH_sub2"/>
</dbReference>
<sequence length="268" mass="28198">MYETSYHRPTSLEEAANLATEKGDEAKYLSGGMTLIPTMKQRLAAPEALIDLRHVGELKGITVNGRSIRIGGGVTHAEVAMSDEIKSVCPGFASLAGLIGDPAVRHMGTVGGSVANFDPAADYPAALLALGGTIHTNKREIAADDFFLGLFETALEEGEIVTAVSFEAPDQCAYEKFRNPASRYAMCGVFVARRADGVKVGVTGAGSSGAFRWSDGEQALSSDFAPEAVDGLTVSEADMMGDIHGSSAYRANLVKVVTKRAVKKALSH</sequence>
<dbReference type="AlphaFoldDB" id="A0A4Y8RQK0"/>
<dbReference type="Gene3D" id="3.30.465.10">
    <property type="match status" value="1"/>
</dbReference>
<dbReference type="InterPro" id="IPR016166">
    <property type="entry name" value="FAD-bd_PCMH"/>
</dbReference>
<dbReference type="Proteomes" id="UP000298179">
    <property type="component" value="Unassembled WGS sequence"/>
</dbReference>
<keyword evidence="2" id="KW-0274">FAD</keyword>
<name>A0A4Y8RQK0_9HYPH</name>
<evidence type="ECO:0000313" key="5">
    <source>
        <dbReference type="EMBL" id="TFF24947.1"/>
    </source>
</evidence>
<dbReference type="InterPro" id="IPR036683">
    <property type="entry name" value="CO_DH_flav_C_dom_sf"/>
</dbReference>
<dbReference type="OrthoDB" id="9793944at2"/>
<dbReference type="GO" id="GO:0016491">
    <property type="term" value="F:oxidoreductase activity"/>
    <property type="evidence" value="ECO:0007669"/>
    <property type="project" value="UniProtKB-KW"/>
</dbReference>
<reference evidence="5 6" key="1">
    <citation type="submission" date="2019-03" db="EMBL/GenBank/DDBJ databases">
        <title>Jiella endophytica sp. nov., a novel endophytic bacterium isolated from root of Ficus microcarpa Linn. f.</title>
        <authorList>
            <person name="Tuo L."/>
        </authorList>
    </citation>
    <scope>NUCLEOTIDE SEQUENCE [LARGE SCALE GENOMIC DNA]</scope>
    <source>
        <strain evidence="5 6">CBS5Q-3</strain>
    </source>
</reference>
<protein>
    <submittedName>
        <fullName evidence="5">Xanthine dehydrogenase family protein subunit M</fullName>
    </submittedName>
</protein>
<organism evidence="5 6">
    <name type="scientific">Jiella endophytica</name>
    <dbReference type="NCBI Taxonomy" id="2558362"/>
    <lineage>
        <taxon>Bacteria</taxon>
        <taxon>Pseudomonadati</taxon>
        <taxon>Pseudomonadota</taxon>
        <taxon>Alphaproteobacteria</taxon>
        <taxon>Hyphomicrobiales</taxon>
        <taxon>Aurantimonadaceae</taxon>
        <taxon>Jiella</taxon>
    </lineage>
</organism>
<dbReference type="PROSITE" id="PS51387">
    <property type="entry name" value="FAD_PCMH"/>
    <property type="match status" value="1"/>
</dbReference>
<dbReference type="Gene3D" id="3.30.390.50">
    <property type="entry name" value="CO dehydrogenase flavoprotein, C-terminal domain"/>
    <property type="match status" value="1"/>
</dbReference>
<dbReference type="InterPro" id="IPR051312">
    <property type="entry name" value="Diverse_Substr_Oxidored"/>
</dbReference>
<feature type="domain" description="FAD-binding PCMH-type" evidence="4">
    <location>
        <begin position="1"/>
        <end position="171"/>
    </location>
</feature>
<dbReference type="SMART" id="SM01092">
    <property type="entry name" value="CO_deh_flav_C"/>
    <property type="match status" value="1"/>
</dbReference>
<dbReference type="GO" id="GO:0071949">
    <property type="term" value="F:FAD binding"/>
    <property type="evidence" value="ECO:0007669"/>
    <property type="project" value="InterPro"/>
</dbReference>
<dbReference type="EMBL" id="SOZD01000002">
    <property type="protein sequence ID" value="TFF24947.1"/>
    <property type="molecule type" value="Genomic_DNA"/>
</dbReference>
<dbReference type="PANTHER" id="PTHR42659">
    <property type="entry name" value="XANTHINE DEHYDROGENASE SUBUNIT C-RELATED"/>
    <property type="match status" value="1"/>
</dbReference>
<dbReference type="Gene3D" id="3.30.43.10">
    <property type="entry name" value="Uridine Diphospho-n-acetylenolpyruvylglucosamine Reductase, domain 2"/>
    <property type="match status" value="1"/>
</dbReference>
<dbReference type="InterPro" id="IPR005107">
    <property type="entry name" value="CO_DH_flav_C"/>
</dbReference>
<dbReference type="Pfam" id="PF00941">
    <property type="entry name" value="FAD_binding_5"/>
    <property type="match status" value="1"/>
</dbReference>
<evidence type="ECO:0000259" key="4">
    <source>
        <dbReference type="PROSITE" id="PS51387"/>
    </source>
</evidence>
<evidence type="ECO:0000313" key="6">
    <source>
        <dbReference type="Proteomes" id="UP000298179"/>
    </source>
</evidence>
<dbReference type="InterPro" id="IPR036318">
    <property type="entry name" value="FAD-bd_PCMH-like_sf"/>
</dbReference>
<dbReference type="SUPFAM" id="SSF56176">
    <property type="entry name" value="FAD-binding/transporter-associated domain-like"/>
    <property type="match status" value="1"/>
</dbReference>
<keyword evidence="1" id="KW-0285">Flavoprotein</keyword>
<evidence type="ECO:0000256" key="1">
    <source>
        <dbReference type="ARBA" id="ARBA00022630"/>
    </source>
</evidence>